<dbReference type="PANTHER" id="PTHR47999:SF96">
    <property type="entry name" value="TRANSCRIPTION REPRESSOR MYB6-LIKE"/>
    <property type="match status" value="1"/>
</dbReference>
<dbReference type="PROSITE" id="PS50090">
    <property type="entry name" value="MYB_LIKE"/>
    <property type="match status" value="2"/>
</dbReference>
<reference evidence="6 7" key="1">
    <citation type="submission" date="2016-11" db="EMBL/GenBank/DDBJ databases">
        <title>The macronuclear genome of Stentor coeruleus: a giant cell with tiny introns.</title>
        <authorList>
            <person name="Slabodnick M."/>
            <person name="Ruby J.G."/>
            <person name="Reiff S.B."/>
            <person name="Swart E.C."/>
            <person name="Gosai S."/>
            <person name="Prabakaran S."/>
            <person name="Witkowska E."/>
            <person name="Larue G.E."/>
            <person name="Fisher S."/>
            <person name="Freeman R.M."/>
            <person name="Gunawardena J."/>
            <person name="Chu W."/>
            <person name="Stover N.A."/>
            <person name="Gregory B.D."/>
            <person name="Nowacki M."/>
            <person name="Derisi J."/>
            <person name="Roy S.W."/>
            <person name="Marshall W.F."/>
            <person name="Sood P."/>
        </authorList>
    </citation>
    <scope>NUCLEOTIDE SEQUENCE [LARGE SCALE GENOMIC DNA]</scope>
    <source>
        <strain evidence="6">WM001</strain>
    </source>
</reference>
<dbReference type="SMART" id="SM00717">
    <property type="entry name" value="SANT"/>
    <property type="match status" value="2"/>
</dbReference>
<keyword evidence="7" id="KW-1185">Reference proteome</keyword>
<dbReference type="PANTHER" id="PTHR47999">
    <property type="entry name" value="TRANSCRIPTION FACTOR MYB8-RELATED-RELATED"/>
    <property type="match status" value="1"/>
</dbReference>
<evidence type="ECO:0000313" key="6">
    <source>
        <dbReference type="EMBL" id="OMJ93177.1"/>
    </source>
</evidence>
<dbReference type="Pfam" id="PF00249">
    <property type="entry name" value="Myb_DNA-binding"/>
    <property type="match status" value="2"/>
</dbReference>
<dbReference type="InterPro" id="IPR001005">
    <property type="entry name" value="SANT/Myb"/>
</dbReference>
<evidence type="ECO:0000256" key="1">
    <source>
        <dbReference type="ARBA" id="ARBA00004123"/>
    </source>
</evidence>
<dbReference type="GO" id="GO:0003677">
    <property type="term" value="F:DNA binding"/>
    <property type="evidence" value="ECO:0007669"/>
    <property type="project" value="UniProtKB-KW"/>
</dbReference>
<sequence length="262" mass="30727">MVRKILRKAKLWTLKEDSILKATIKKIGIKNWRSVSQDVSKKIKIARTAKQCRDRWLNYLTKGIKISAFSEIEIKKLYKMQKIYGNRWLKMAKRLPGRTENQVKNFFYAMIRRNIRKFNKGKEESEKLKFISMDMLKNNEVRKLLLSKKGLSSAKLRQTKLSKEALSFLKSLRNDQKGTNEEITKNILSNRDIFKDLDQSEGKVEILENFDQVNSDNIKDKPSFLFPSCILPIPLGLSEYLKYEMPEVKNGEISDRLIMKSL</sequence>
<name>A0A1R2CVY9_9CILI</name>
<dbReference type="InterPro" id="IPR017930">
    <property type="entry name" value="Myb_dom"/>
</dbReference>
<proteinExistence type="predicted"/>
<evidence type="ECO:0000259" key="4">
    <source>
        <dbReference type="PROSITE" id="PS50090"/>
    </source>
</evidence>
<evidence type="ECO:0000313" key="7">
    <source>
        <dbReference type="Proteomes" id="UP000187209"/>
    </source>
</evidence>
<feature type="domain" description="Myb-like" evidence="4">
    <location>
        <begin position="61"/>
        <end position="111"/>
    </location>
</feature>
<accession>A0A1R2CVY9</accession>
<comment type="subcellular location">
    <subcellularLocation>
        <location evidence="1">Nucleus</location>
    </subcellularLocation>
</comment>
<feature type="domain" description="HTH myb-type" evidence="5">
    <location>
        <begin position="76"/>
        <end position="115"/>
    </location>
</feature>
<evidence type="ECO:0000256" key="2">
    <source>
        <dbReference type="ARBA" id="ARBA00023125"/>
    </source>
</evidence>
<keyword evidence="3" id="KW-0539">Nucleus</keyword>
<dbReference type="CDD" id="cd00167">
    <property type="entry name" value="SANT"/>
    <property type="match status" value="2"/>
</dbReference>
<comment type="caution">
    <text evidence="6">The sequence shown here is derived from an EMBL/GenBank/DDBJ whole genome shotgun (WGS) entry which is preliminary data.</text>
</comment>
<dbReference type="InterPro" id="IPR015495">
    <property type="entry name" value="Myb_TF_plants"/>
</dbReference>
<dbReference type="EMBL" id="MPUH01000047">
    <property type="protein sequence ID" value="OMJ93177.1"/>
    <property type="molecule type" value="Genomic_DNA"/>
</dbReference>
<feature type="domain" description="HTH myb-type" evidence="5">
    <location>
        <begin position="3"/>
        <end position="64"/>
    </location>
</feature>
<gene>
    <name evidence="6" type="ORF">SteCoe_3868</name>
</gene>
<feature type="domain" description="Myb-like" evidence="4">
    <location>
        <begin position="12"/>
        <end position="60"/>
    </location>
</feature>
<dbReference type="PROSITE" id="PS51294">
    <property type="entry name" value="HTH_MYB"/>
    <property type="match status" value="2"/>
</dbReference>
<dbReference type="Proteomes" id="UP000187209">
    <property type="component" value="Unassembled WGS sequence"/>
</dbReference>
<evidence type="ECO:0000256" key="3">
    <source>
        <dbReference type="ARBA" id="ARBA00023242"/>
    </source>
</evidence>
<organism evidence="6 7">
    <name type="scientific">Stentor coeruleus</name>
    <dbReference type="NCBI Taxonomy" id="5963"/>
    <lineage>
        <taxon>Eukaryota</taxon>
        <taxon>Sar</taxon>
        <taxon>Alveolata</taxon>
        <taxon>Ciliophora</taxon>
        <taxon>Postciliodesmatophora</taxon>
        <taxon>Heterotrichea</taxon>
        <taxon>Heterotrichida</taxon>
        <taxon>Stentoridae</taxon>
        <taxon>Stentor</taxon>
    </lineage>
</organism>
<dbReference type="SUPFAM" id="SSF46689">
    <property type="entry name" value="Homeodomain-like"/>
    <property type="match status" value="1"/>
</dbReference>
<dbReference type="InterPro" id="IPR009057">
    <property type="entry name" value="Homeodomain-like_sf"/>
</dbReference>
<dbReference type="AlphaFoldDB" id="A0A1R2CVY9"/>
<dbReference type="GO" id="GO:0005634">
    <property type="term" value="C:nucleus"/>
    <property type="evidence" value="ECO:0007669"/>
    <property type="project" value="UniProtKB-SubCell"/>
</dbReference>
<keyword evidence="2" id="KW-0238">DNA-binding</keyword>
<protein>
    <submittedName>
        <fullName evidence="6">Uncharacterized protein</fullName>
    </submittedName>
</protein>
<dbReference type="Gene3D" id="1.10.10.60">
    <property type="entry name" value="Homeodomain-like"/>
    <property type="match status" value="2"/>
</dbReference>
<evidence type="ECO:0000259" key="5">
    <source>
        <dbReference type="PROSITE" id="PS51294"/>
    </source>
</evidence>
<dbReference type="OrthoDB" id="2143914at2759"/>